<evidence type="ECO:0000259" key="5">
    <source>
        <dbReference type="PROSITE" id="PS50090"/>
    </source>
</evidence>
<evidence type="ECO:0000259" key="6">
    <source>
        <dbReference type="PROSITE" id="PS51294"/>
    </source>
</evidence>
<dbReference type="SMART" id="SM00717">
    <property type="entry name" value="SANT"/>
    <property type="match status" value="1"/>
</dbReference>
<keyword evidence="3" id="KW-0131">Cell cycle</keyword>
<dbReference type="STRING" id="4955.A0A1G4MHN4"/>
<dbReference type="OrthoDB" id="3366990at2759"/>
<dbReference type="AlphaFoldDB" id="A0A1G4MHN4"/>
<dbReference type="InterPro" id="IPR017930">
    <property type="entry name" value="Myb_dom"/>
</dbReference>
<evidence type="ECO:0000256" key="4">
    <source>
        <dbReference type="SAM" id="MobiDB-lite"/>
    </source>
</evidence>
<protein>
    <submittedName>
        <fullName evidence="7">LAFE_0G09758g1_1</fullName>
    </submittedName>
</protein>
<keyword evidence="8" id="KW-1185">Reference proteome</keyword>
<dbReference type="Proteomes" id="UP000190831">
    <property type="component" value="Chromosome G"/>
</dbReference>
<dbReference type="InterPro" id="IPR009057">
    <property type="entry name" value="Homeodomain-like_sf"/>
</dbReference>
<dbReference type="InterPro" id="IPR052833">
    <property type="entry name" value="Telomeric_DNA-bd_trans-reg"/>
</dbReference>
<dbReference type="PANTHER" id="PTHR47807">
    <property type="entry name" value="PROTEIN TBF1"/>
    <property type="match status" value="1"/>
</dbReference>
<dbReference type="FunFam" id="1.10.10.60:FF:000137">
    <property type="entry name" value="MYB DNA binding protein"/>
    <property type="match status" value="1"/>
</dbReference>
<keyword evidence="1" id="KW-0238">DNA-binding</keyword>
<evidence type="ECO:0000256" key="3">
    <source>
        <dbReference type="ARBA" id="ARBA00023306"/>
    </source>
</evidence>
<reference evidence="7 8" key="1">
    <citation type="submission" date="2016-03" db="EMBL/GenBank/DDBJ databases">
        <authorList>
            <person name="Devillers H."/>
        </authorList>
    </citation>
    <scope>NUCLEOTIDE SEQUENCE [LARGE SCALE GENOMIC DNA]</scope>
    <source>
        <strain evidence="7">CBS 6772</strain>
    </source>
</reference>
<keyword evidence="2" id="KW-0539">Nucleus</keyword>
<organism evidence="7 8">
    <name type="scientific">Lachancea fermentati</name>
    <name type="common">Zygosaccharomyces fermentati</name>
    <dbReference type="NCBI Taxonomy" id="4955"/>
    <lineage>
        <taxon>Eukaryota</taxon>
        <taxon>Fungi</taxon>
        <taxon>Dikarya</taxon>
        <taxon>Ascomycota</taxon>
        <taxon>Saccharomycotina</taxon>
        <taxon>Saccharomycetes</taxon>
        <taxon>Saccharomycetales</taxon>
        <taxon>Saccharomycetaceae</taxon>
        <taxon>Lachancea</taxon>
    </lineage>
</organism>
<dbReference type="PROSITE" id="PS51294">
    <property type="entry name" value="HTH_MYB"/>
    <property type="match status" value="1"/>
</dbReference>
<dbReference type="InterPro" id="IPR013867">
    <property type="entry name" value="Telomere_rpt-bd_fac_dimer_dom"/>
</dbReference>
<proteinExistence type="predicted"/>
<dbReference type="PANTHER" id="PTHR47807:SF1">
    <property type="entry name" value="PROTEIN TBF1"/>
    <property type="match status" value="1"/>
</dbReference>
<feature type="domain" description="Myb-like" evidence="5">
    <location>
        <begin position="363"/>
        <end position="423"/>
    </location>
</feature>
<dbReference type="CDD" id="cd11660">
    <property type="entry name" value="SANT_TRF"/>
    <property type="match status" value="1"/>
</dbReference>
<feature type="domain" description="HTH myb-type" evidence="6">
    <location>
        <begin position="363"/>
        <end position="419"/>
    </location>
</feature>
<dbReference type="Pfam" id="PF00249">
    <property type="entry name" value="Myb_DNA-binding"/>
    <property type="match status" value="1"/>
</dbReference>
<dbReference type="InterPro" id="IPR001005">
    <property type="entry name" value="SANT/Myb"/>
</dbReference>
<dbReference type="SUPFAM" id="SSF46689">
    <property type="entry name" value="Homeodomain-like"/>
    <property type="match status" value="1"/>
</dbReference>
<dbReference type="Gene3D" id="1.10.10.60">
    <property type="entry name" value="Homeodomain-like"/>
    <property type="match status" value="1"/>
</dbReference>
<feature type="compositionally biased region" description="Low complexity" evidence="4">
    <location>
        <begin position="327"/>
        <end position="336"/>
    </location>
</feature>
<evidence type="ECO:0000313" key="8">
    <source>
        <dbReference type="Proteomes" id="UP000190831"/>
    </source>
</evidence>
<feature type="region of interest" description="Disordered" evidence="4">
    <location>
        <begin position="487"/>
        <end position="507"/>
    </location>
</feature>
<feature type="compositionally biased region" description="Basic residues" evidence="4">
    <location>
        <begin position="452"/>
        <end position="461"/>
    </location>
</feature>
<evidence type="ECO:0000256" key="1">
    <source>
        <dbReference type="ARBA" id="ARBA00023125"/>
    </source>
</evidence>
<accession>A0A1G4MHN4</accession>
<feature type="region of interest" description="Disordered" evidence="4">
    <location>
        <begin position="444"/>
        <end position="470"/>
    </location>
</feature>
<dbReference type="GO" id="GO:0042803">
    <property type="term" value="F:protein homodimerization activity"/>
    <property type="evidence" value="ECO:0007669"/>
    <property type="project" value="InterPro"/>
</dbReference>
<dbReference type="EMBL" id="LT598486">
    <property type="protein sequence ID" value="SCW03408.1"/>
    <property type="molecule type" value="Genomic_DNA"/>
</dbReference>
<gene>
    <name evidence="7" type="ORF">LAFE_0G09758G</name>
</gene>
<evidence type="ECO:0000313" key="7">
    <source>
        <dbReference type="EMBL" id="SCW03408.1"/>
    </source>
</evidence>
<dbReference type="Pfam" id="PF08558">
    <property type="entry name" value="TRF"/>
    <property type="match status" value="1"/>
</dbReference>
<dbReference type="GO" id="GO:0010833">
    <property type="term" value="P:telomere maintenance via telomere lengthening"/>
    <property type="evidence" value="ECO:0007669"/>
    <property type="project" value="TreeGrafter"/>
</dbReference>
<name>A0A1G4MHN4_LACFM</name>
<dbReference type="OMA" id="IQEQQIH"/>
<dbReference type="PROSITE" id="PS50090">
    <property type="entry name" value="MYB_LIKE"/>
    <property type="match status" value="1"/>
</dbReference>
<feature type="region of interest" description="Disordered" evidence="4">
    <location>
        <begin position="319"/>
        <end position="368"/>
    </location>
</feature>
<sequence length="507" mass="57292">MPENTSFENLDNPCEDILRFGKLIEGLPLKTQLRLNSIGLLDNVSTQLLKLLATNSVENLINLTTISPDTLEKDAFNTLFVLFKQVKLIYTSSPLLHVDDIAPGLWLPGEHSPYILRGHETYIHCVMRKSNLITFLLSLLGLFQYGFSFLDDSFMEVFCPVANESLLEPDKTPGIQCGKLLKAQAVLYLDLKTQAFISAMESLGEGYTGIPSSKQDILDRIFPKNMKAFLCSKKGLQIAQLTPSEEDFVTRCAHRREKLLNQDNLTQLMEEYDWIEFFKELFEYTRKNLGFLIWVKKDKGMASLYSDISNGESVRGTVRNLSEKDSSSNLASTTSLTDEKASTPAKNKRKQQNGSERTDVVPKKPKQKRLWTKEEEEMLITALKEYGPSWSKILERHGAGGSISEILKNRSQVQLKDKARNWKMYFLKSGLPVPDYLNKVTGDLERDEKSKQRSRAKKKNAMKPTVVQKPDITATATYLPTTEDTTLRVQTTTATNGSGVDPQLHSN</sequence>
<evidence type="ECO:0000256" key="2">
    <source>
        <dbReference type="ARBA" id="ARBA00023242"/>
    </source>
</evidence>
<dbReference type="GO" id="GO:0003691">
    <property type="term" value="F:double-stranded telomeric DNA binding"/>
    <property type="evidence" value="ECO:0007669"/>
    <property type="project" value="TreeGrafter"/>
</dbReference>